<dbReference type="InterPro" id="IPR006186">
    <property type="entry name" value="Ser/Thr-sp_prot-phosphatase"/>
</dbReference>
<evidence type="ECO:0000256" key="1">
    <source>
        <dbReference type="ARBA" id="ARBA00022723"/>
    </source>
</evidence>
<proteinExistence type="inferred from homology"/>
<comment type="similarity">
    <text evidence="4">Belongs to the PPP phosphatase family.</text>
</comment>
<keyword evidence="3" id="KW-0464">Manganese</keyword>
<dbReference type="PRINTS" id="PR00114">
    <property type="entry name" value="STPHPHTASE"/>
</dbReference>
<comment type="caution">
    <text evidence="6">The sequence shown here is derived from an EMBL/GenBank/DDBJ whole genome shotgun (WGS) entry which is preliminary data.</text>
</comment>
<keyword evidence="2 4" id="KW-0378">Hydrolase</keyword>
<dbReference type="SMART" id="SM00156">
    <property type="entry name" value="PP2Ac"/>
    <property type="match status" value="1"/>
</dbReference>
<dbReference type="Proteomes" id="UP000823046">
    <property type="component" value="Unassembled WGS sequence"/>
</dbReference>
<dbReference type="Pfam" id="PF00149">
    <property type="entry name" value="Metallophos"/>
    <property type="match status" value="1"/>
</dbReference>
<evidence type="ECO:0000259" key="5">
    <source>
        <dbReference type="PROSITE" id="PS00125"/>
    </source>
</evidence>
<dbReference type="EC" id="3.1.3.16" evidence="4"/>
<dbReference type="EMBL" id="JADAQX010000609">
    <property type="protein sequence ID" value="KAF8819767.1"/>
    <property type="molecule type" value="Genomic_DNA"/>
</dbReference>
<evidence type="ECO:0000256" key="2">
    <source>
        <dbReference type="ARBA" id="ARBA00022801"/>
    </source>
</evidence>
<comment type="catalytic activity">
    <reaction evidence="4">
        <text>O-phospho-L-threonyl-[protein] + H2O = L-threonyl-[protein] + phosphate</text>
        <dbReference type="Rhea" id="RHEA:47004"/>
        <dbReference type="Rhea" id="RHEA-COMP:11060"/>
        <dbReference type="Rhea" id="RHEA-COMP:11605"/>
        <dbReference type="ChEBI" id="CHEBI:15377"/>
        <dbReference type="ChEBI" id="CHEBI:30013"/>
        <dbReference type="ChEBI" id="CHEBI:43474"/>
        <dbReference type="ChEBI" id="CHEBI:61977"/>
        <dbReference type="EC" id="3.1.3.16"/>
    </reaction>
</comment>
<sequence length="500" mass="55870">MSFPHQSLQEVALFPARTLSFSESKEPSQEPPFNSFAAVKHSLDTFSNSAPLLLSKTEALPEMEGGEASSIDGPMTVLFESFSSPPRRPASARYSLDEFHDVLPGNTTEDDYPEYPLTIDPDNFFSDSVDVFASPENNCLTSIDMLDEEFSAVGISTREATSPASPREKLDTLKELSNESCFTSYKASLYDSSASSSKTLLTSTPSLIDAEDRNKETALNGQIILFDHRDTGQTRLLETQTIYDVDKWISKLLKYKPLTEKEIQHMCTLLVNILSTEQTCVRISSPLTVAGDIHGQLYDLIELFKIGGLPPHTSYLFLGDYVDRGYYSCETVCLVASLKIRFPSKVTLLRGNHESRQITQVYGFYDECIRKYGSSLVWKWLTDAFDYLPMVALIDQKIFCDHGGISPEIQTITQIDGFDRIQEVPPEGPMCDLLWSDPAVPEEENLENGWKPSPRGAGVIFGQGSIMTVDENLNKDFITFDSAPLRGSPEKTRYAPDYFL</sequence>
<dbReference type="InterPro" id="IPR004843">
    <property type="entry name" value="Calcineurin-like_PHP"/>
</dbReference>
<evidence type="ECO:0000256" key="4">
    <source>
        <dbReference type="RuleBase" id="RU004273"/>
    </source>
</evidence>
<evidence type="ECO:0000256" key="3">
    <source>
        <dbReference type="ARBA" id="ARBA00023211"/>
    </source>
</evidence>
<dbReference type="InterPro" id="IPR047129">
    <property type="entry name" value="PPA2-like"/>
</dbReference>
<dbReference type="SUPFAM" id="SSF56300">
    <property type="entry name" value="Metallo-dependent phosphatases"/>
    <property type="match status" value="1"/>
</dbReference>
<evidence type="ECO:0000313" key="7">
    <source>
        <dbReference type="Proteomes" id="UP000823046"/>
    </source>
</evidence>
<protein>
    <recommendedName>
        <fullName evidence="4">Serine/threonine-protein phosphatase</fullName>
        <ecNumber evidence="4">3.1.3.16</ecNumber>
    </recommendedName>
</protein>
<dbReference type="Gene3D" id="3.60.21.10">
    <property type="match status" value="1"/>
</dbReference>
<keyword evidence="1" id="KW-0479">Metal-binding</keyword>
<reference evidence="6 7" key="1">
    <citation type="journal article" date="2020" name="bioRxiv">
        <title>Metabolic contributions of an alphaproteobacterial endosymbiont in the apicomplexan Cardiosporidium cionae.</title>
        <authorList>
            <person name="Hunter E.S."/>
            <person name="Paight C.J."/>
            <person name="Lane C.E."/>
        </authorList>
    </citation>
    <scope>NUCLEOTIDE SEQUENCE [LARGE SCALE GENOMIC DNA]</scope>
    <source>
        <strain evidence="6">ESH_2018</strain>
    </source>
</reference>
<feature type="domain" description="Serine/threonine specific protein phosphatases" evidence="5">
    <location>
        <begin position="349"/>
        <end position="354"/>
    </location>
</feature>
<accession>A0ABQ7J6Y6</accession>
<evidence type="ECO:0000313" key="6">
    <source>
        <dbReference type="EMBL" id="KAF8819767.1"/>
    </source>
</evidence>
<dbReference type="PANTHER" id="PTHR45619">
    <property type="entry name" value="SERINE/THREONINE-PROTEIN PHOSPHATASE PP2A-RELATED"/>
    <property type="match status" value="1"/>
</dbReference>
<name>A0ABQ7J6Y6_9APIC</name>
<organism evidence="6 7">
    <name type="scientific">Cardiosporidium cionae</name>
    <dbReference type="NCBI Taxonomy" id="476202"/>
    <lineage>
        <taxon>Eukaryota</taxon>
        <taxon>Sar</taxon>
        <taxon>Alveolata</taxon>
        <taxon>Apicomplexa</taxon>
        <taxon>Aconoidasida</taxon>
        <taxon>Nephromycida</taxon>
        <taxon>Cardiosporidium</taxon>
    </lineage>
</organism>
<dbReference type="PROSITE" id="PS00125">
    <property type="entry name" value="SER_THR_PHOSPHATASE"/>
    <property type="match status" value="1"/>
</dbReference>
<gene>
    <name evidence="6" type="ORF">IE077_000652</name>
</gene>
<dbReference type="InterPro" id="IPR029052">
    <property type="entry name" value="Metallo-depent_PP-like"/>
</dbReference>
<keyword evidence="7" id="KW-1185">Reference proteome</keyword>